<keyword evidence="7" id="KW-1185">Reference proteome</keyword>
<keyword evidence="4" id="KW-0807">Transducer</keyword>
<name>A0AA39Y7T3_9PEZI</name>
<gene>
    <name evidence="6" type="ORF">B0T16DRAFT_493847</name>
</gene>
<dbReference type="InterPro" id="IPR001019">
    <property type="entry name" value="Gprotein_alpha_su"/>
</dbReference>
<dbReference type="GO" id="GO:0031683">
    <property type="term" value="F:G-protein beta/gamma-subunit complex binding"/>
    <property type="evidence" value="ECO:0007669"/>
    <property type="project" value="InterPro"/>
</dbReference>
<dbReference type="InterPro" id="IPR027417">
    <property type="entry name" value="P-loop_NTPase"/>
</dbReference>
<dbReference type="GO" id="GO:0003924">
    <property type="term" value="F:GTPase activity"/>
    <property type="evidence" value="ECO:0007669"/>
    <property type="project" value="InterPro"/>
</dbReference>
<dbReference type="Gene3D" id="3.40.50.300">
    <property type="entry name" value="P-loop containing nucleotide triphosphate hydrolases"/>
    <property type="match status" value="1"/>
</dbReference>
<dbReference type="SMART" id="SM00275">
    <property type="entry name" value="G_alpha"/>
    <property type="match status" value="1"/>
</dbReference>
<dbReference type="GO" id="GO:0005737">
    <property type="term" value="C:cytoplasm"/>
    <property type="evidence" value="ECO:0007669"/>
    <property type="project" value="TreeGrafter"/>
</dbReference>
<keyword evidence="3" id="KW-0342">GTP-binding</keyword>
<keyword evidence="5" id="KW-0460">Magnesium</keyword>
<dbReference type="PANTHER" id="PTHR10218:SF302">
    <property type="entry name" value="GUANINE NUCLEOTIDE-BINDING PROTEIN ALPHA-5 SUBUNIT"/>
    <property type="match status" value="1"/>
</dbReference>
<proteinExistence type="predicted"/>
<dbReference type="EMBL" id="JAULSV010000004">
    <property type="protein sequence ID" value="KAK0646975.1"/>
    <property type="molecule type" value="Genomic_DNA"/>
</dbReference>
<evidence type="ECO:0000313" key="7">
    <source>
        <dbReference type="Proteomes" id="UP001174936"/>
    </source>
</evidence>
<sequence>MADPPIIVGAAASIASIIDIVGKTIRSIAQLRATWQETNLTVLTLESQLAALKAALGEIKVWIETHIDNDPHHQLVMDMDRCISCCRLLIEKIHFEVSEIQTSAGDKLDPSSKFRLLLKTKDIENIQRMIEQQTNVFILLLTACNLAATTDQKVLLERPHSRNIFRKMEDDTASLYVHRDVKLPKDELVRVRKRNKGGLFQAPEWRLVDSEDEHARKRNRDIDRSLKEDFELGRKEVKALVLGAESRADILRGIKWASQGGITQEERYMSREIVFTRIVGDAVGLMEEAISLTRDHSLWESVEQQVCLIRDYAMTPSPGAIDQDLFGAVSIVLESAWMQGLKAQGLTAEISEHAEALFALVDRLKIIALEDYLPTDSDIMYAQRSRTPGIHETSINTRKSCLRLYDISNRQVILLFANREEFATKLKQQPLRDFFPDFTGANEPAEAFDYILNRFCGLVQSEYKKLYSLFMHSDHEHTLRFLEAAISGSMKNTALKLLKLSG</sequence>
<evidence type="ECO:0000256" key="5">
    <source>
        <dbReference type="PIRSR" id="PIRSR601019-2"/>
    </source>
</evidence>
<reference evidence="6" key="1">
    <citation type="submission" date="2023-06" db="EMBL/GenBank/DDBJ databases">
        <title>Genome-scale phylogeny and comparative genomics of the fungal order Sordariales.</title>
        <authorList>
            <consortium name="Lawrence Berkeley National Laboratory"/>
            <person name="Hensen N."/>
            <person name="Bonometti L."/>
            <person name="Westerberg I."/>
            <person name="Brannstrom I.O."/>
            <person name="Guillou S."/>
            <person name="Cros-Aarteil S."/>
            <person name="Calhoun S."/>
            <person name="Haridas S."/>
            <person name="Kuo A."/>
            <person name="Mondo S."/>
            <person name="Pangilinan J."/>
            <person name="Riley R."/>
            <person name="Labutti K."/>
            <person name="Andreopoulos B."/>
            <person name="Lipzen A."/>
            <person name="Chen C."/>
            <person name="Yanf M."/>
            <person name="Daum C."/>
            <person name="Ng V."/>
            <person name="Clum A."/>
            <person name="Steindorff A."/>
            <person name="Ohm R."/>
            <person name="Martin F."/>
            <person name="Silar P."/>
            <person name="Natvig D."/>
            <person name="Lalanne C."/>
            <person name="Gautier V."/>
            <person name="Ament-Velasquez S.L."/>
            <person name="Kruys A."/>
            <person name="Hutchinson M.I."/>
            <person name="Powell A.J."/>
            <person name="Barry K."/>
            <person name="Miller A.N."/>
            <person name="Grigoriev I.V."/>
            <person name="Debuchy R."/>
            <person name="Gladieux P."/>
            <person name="Thoren M.H."/>
            <person name="Johannesson H."/>
        </authorList>
    </citation>
    <scope>NUCLEOTIDE SEQUENCE</scope>
    <source>
        <strain evidence="6">SMH2532-1</strain>
    </source>
</reference>
<dbReference type="GO" id="GO:0005525">
    <property type="term" value="F:GTP binding"/>
    <property type="evidence" value="ECO:0007669"/>
    <property type="project" value="UniProtKB-KW"/>
</dbReference>
<dbReference type="GO" id="GO:0001664">
    <property type="term" value="F:G protein-coupled receptor binding"/>
    <property type="evidence" value="ECO:0007669"/>
    <property type="project" value="TreeGrafter"/>
</dbReference>
<feature type="binding site" evidence="5">
    <location>
        <position position="387"/>
    </location>
    <ligand>
        <name>Mg(2+)</name>
        <dbReference type="ChEBI" id="CHEBI:18420"/>
    </ligand>
</feature>
<evidence type="ECO:0000256" key="3">
    <source>
        <dbReference type="ARBA" id="ARBA00023134"/>
    </source>
</evidence>
<evidence type="ECO:0000313" key="6">
    <source>
        <dbReference type="EMBL" id="KAK0646975.1"/>
    </source>
</evidence>
<evidence type="ECO:0008006" key="8">
    <source>
        <dbReference type="Google" id="ProtNLM"/>
    </source>
</evidence>
<dbReference type="PANTHER" id="PTHR10218">
    <property type="entry name" value="GTP-BINDING PROTEIN ALPHA SUBUNIT"/>
    <property type="match status" value="1"/>
</dbReference>
<dbReference type="GO" id="GO:0046872">
    <property type="term" value="F:metal ion binding"/>
    <property type="evidence" value="ECO:0007669"/>
    <property type="project" value="UniProtKB-KW"/>
</dbReference>
<dbReference type="GO" id="GO:0007188">
    <property type="term" value="P:adenylate cyclase-modulating G protein-coupled receptor signaling pathway"/>
    <property type="evidence" value="ECO:0007669"/>
    <property type="project" value="TreeGrafter"/>
</dbReference>
<dbReference type="AlphaFoldDB" id="A0AA39Y7T3"/>
<accession>A0AA39Y7T3</accession>
<protein>
    <recommendedName>
        <fullName evidence="8">Fungal N-terminal domain-containing protein</fullName>
    </recommendedName>
</protein>
<comment type="caution">
    <text evidence="6">The sequence shown here is derived from an EMBL/GenBank/DDBJ whole genome shotgun (WGS) entry which is preliminary data.</text>
</comment>
<dbReference type="Proteomes" id="UP001174936">
    <property type="component" value="Unassembled WGS sequence"/>
</dbReference>
<evidence type="ECO:0000256" key="4">
    <source>
        <dbReference type="ARBA" id="ARBA00023224"/>
    </source>
</evidence>
<evidence type="ECO:0000256" key="2">
    <source>
        <dbReference type="ARBA" id="ARBA00022741"/>
    </source>
</evidence>
<dbReference type="Pfam" id="PF00503">
    <property type="entry name" value="G-alpha"/>
    <property type="match status" value="1"/>
</dbReference>
<evidence type="ECO:0000256" key="1">
    <source>
        <dbReference type="ARBA" id="ARBA00022723"/>
    </source>
</evidence>
<keyword evidence="1 5" id="KW-0479">Metal-binding</keyword>
<dbReference type="GO" id="GO:0005834">
    <property type="term" value="C:heterotrimeric G-protein complex"/>
    <property type="evidence" value="ECO:0007669"/>
    <property type="project" value="TreeGrafter"/>
</dbReference>
<keyword evidence="2" id="KW-0547">Nucleotide-binding</keyword>
<organism evidence="6 7">
    <name type="scientific">Cercophora newfieldiana</name>
    <dbReference type="NCBI Taxonomy" id="92897"/>
    <lineage>
        <taxon>Eukaryota</taxon>
        <taxon>Fungi</taxon>
        <taxon>Dikarya</taxon>
        <taxon>Ascomycota</taxon>
        <taxon>Pezizomycotina</taxon>
        <taxon>Sordariomycetes</taxon>
        <taxon>Sordariomycetidae</taxon>
        <taxon>Sordariales</taxon>
        <taxon>Lasiosphaeriaceae</taxon>
        <taxon>Cercophora</taxon>
    </lineage>
</organism>